<evidence type="ECO:0000256" key="6">
    <source>
        <dbReference type="ARBA" id="ARBA00022833"/>
    </source>
</evidence>
<dbReference type="GO" id="GO:0004177">
    <property type="term" value="F:aminopeptidase activity"/>
    <property type="evidence" value="ECO:0007669"/>
    <property type="project" value="UniProtKB-KW"/>
</dbReference>
<sequence>MVYGETAYEHLKQLNTFGSRVAGTEDERAAESYIKSEFEKIGLETSVQPFSVPPGGSSIHSANVVGFKQGKSSKEIIVGAHYDAVSAGKGIDDNASGVGVLLEAAKALQDIETPYSIRFVSFGAEEVGLQGSKYYASQMDESEISNTVGMINLDSLAAGDHMYVYGGAGEAGFIRDLALEIVKQKDLNIGTNPGENPKYPAGTTGDWSDHAPFKKIGIPYGYFEATNWEIGDKDGYVQTVEHGAIFHTENDTLEFIESAFPGRVQEHLSSFSLLLQELLKSLGSK</sequence>
<dbReference type="AlphaFoldDB" id="A0A7V7RLD0"/>
<dbReference type="SUPFAM" id="SSF53187">
    <property type="entry name" value="Zn-dependent exopeptidases"/>
    <property type="match status" value="1"/>
</dbReference>
<dbReference type="PANTHER" id="PTHR12147">
    <property type="entry name" value="METALLOPEPTIDASE M28 FAMILY MEMBER"/>
    <property type="match status" value="1"/>
</dbReference>
<dbReference type="Gene3D" id="3.40.630.10">
    <property type="entry name" value="Zn peptidases"/>
    <property type="match status" value="1"/>
</dbReference>
<keyword evidence="4" id="KW-0732">Signal</keyword>
<dbReference type="Proteomes" id="UP000441354">
    <property type="component" value="Unassembled WGS sequence"/>
</dbReference>
<dbReference type="InterPro" id="IPR045175">
    <property type="entry name" value="M28_fam"/>
</dbReference>
<evidence type="ECO:0000313" key="8">
    <source>
        <dbReference type="EMBL" id="KAB2332577.1"/>
    </source>
</evidence>
<keyword evidence="1" id="KW-0031">Aminopeptidase</keyword>
<evidence type="ECO:0000256" key="3">
    <source>
        <dbReference type="ARBA" id="ARBA00022723"/>
    </source>
</evidence>
<name>A0A7V7RLD0_9BACI</name>
<accession>A0A7V7RLD0</accession>
<keyword evidence="9" id="KW-1185">Reference proteome</keyword>
<dbReference type="PANTHER" id="PTHR12147:SF56">
    <property type="entry name" value="AMINOPEPTIDASE YDR415C-RELATED"/>
    <property type="match status" value="1"/>
</dbReference>
<reference evidence="8 9" key="1">
    <citation type="journal article" date="2014" name="Arch. Microbiol.">
        <title>Bacillus mesophilum sp. nov., strain IITR-54T, a novel 4-chlorobiphenyl dechlorinating bacterium.</title>
        <authorList>
            <person name="Manickam N."/>
            <person name="Singh N.K."/>
            <person name="Bajaj A."/>
            <person name="Kumar R.M."/>
            <person name="Kaur G."/>
            <person name="Kaur N."/>
            <person name="Bala M."/>
            <person name="Kumar A."/>
            <person name="Mayilraj S."/>
        </authorList>
    </citation>
    <scope>NUCLEOTIDE SEQUENCE [LARGE SCALE GENOMIC DNA]</scope>
    <source>
        <strain evidence="8 9">IITR-54</strain>
    </source>
</reference>
<evidence type="ECO:0000256" key="1">
    <source>
        <dbReference type="ARBA" id="ARBA00022438"/>
    </source>
</evidence>
<keyword evidence="6" id="KW-0862">Zinc</keyword>
<protein>
    <submittedName>
        <fullName evidence="8">M20/M25/M40 family metallo-hydrolase</fullName>
    </submittedName>
</protein>
<keyword evidence="2" id="KW-0645">Protease</keyword>
<dbReference type="GO" id="GO:0046872">
    <property type="term" value="F:metal ion binding"/>
    <property type="evidence" value="ECO:0007669"/>
    <property type="project" value="UniProtKB-KW"/>
</dbReference>
<feature type="domain" description="Peptidase M28" evidence="7">
    <location>
        <begin position="63"/>
        <end position="269"/>
    </location>
</feature>
<proteinExistence type="predicted"/>
<comment type="caution">
    <text evidence="8">The sequence shown here is derived from an EMBL/GenBank/DDBJ whole genome shotgun (WGS) entry which is preliminary data.</text>
</comment>
<dbReference type="GO" id="GO:0008235">
    <property type="term" value="F:metalloexopeptidase activity"/>
    <property type="evidence" value="ECO:0007669"/>
    <property type="project" value="InterPro"/>
</dbReference>
<dbReference type="EMBL" id="WBOT01000003">
    <property type="protein sequence ID" value="KAB2332577.1"/>
    <property type="molecule type" value="Genomic_DNA"/>
</dbReference>
<evidence type="ECO:0000259" key="7">
    <source>
        <dbReference type="Pfam" id="PF04389"/>
    </source>
</evidence>
<evidence type="ECO:0000256" key="4">
    <source>
        <dbReference type="ARBA" id="ARBA00022729"/>
    </source>
</evidence>
<dbReference type="OrthoDB" id="9762302at2"/>
<dbReference type="InterPro" id="IPR007484">
    <property type="entry name" value="Peptidase_M28"/>
</dbReference>
<dbReference type="Pfam" id="PF04389">
    <property type="entry name" value="Peptidase_M28"/>
    <property type="match status" value="1"/>
</dbReference>
<evidence type="ECO:0000256" key="5">
    <source>
        <dbReference type="ARBA" id="ARBA00022801"/>
    </source>
</evidence>
<dbReference type="GO" id="GO:0006508">
    <property type="term" value="P:proteolysis"/>
    <property type="evidence" value="ECO:0007669"/>
    <property type="project" value="UniProtKB-KW"/>
</dbReference>
<keyword evidence="3" id="KW-0479">Metal-binding</keyword>
<evidence type="ECO:0000256" key="2">
    <source>
        <dbReference type="ARBA" id="ARBA00022670"/>
    </source>
</evidence>
<organism evidence="8 9">
    <name type="scientific">Bacillus mesophilum</name>
    <dbReference type="NCBI Taxonomy" id="1071718"/>
    <lineage>
        <taxon>Bacteria</taxon>
        <taxon>Bacillati</taxon>
        <taxon>Bacillota</taxon>
        <taxon>Bacilli</taxon>
        <taxon>Bacillales</taxon>
        <taxon>Bacillaceae</taxon>
        <taxon>Bacillus</taxon>
    </lineage>
</organism>
<evidence type="ECO:0000313" key="9">
    <source>
        <dbReference type="Proteomes" id="UP000441354"/>
    </source>
</evidence>
<gene>
    <name evidence="8" type="ORF">F7732_10810</name>
</gene>
<keyword evidence="5 8" id="KW-0378">Hydrolase</keyword>